<dbReference type="AlphaFoldDB" id="A0A0G4NH25"/>
<dbReference type="Pfam" id="PF09785">
    <property type="entry name" value="Prp31_C"/>
    <property type="match status" value="1"/>
</dbReference>
<feature type="region of interest" description="Disordered" evidence="9">
    <location>
        <begin position="606"/>
        <end position="662"/>
    </location>
</feature>
<accession>A0A0G4NH25</accession>
<dbReference type="GO" id="GO:0003723">
    <property type="term" value="F:RNA binding"/>
    <property type="evidence" value="ECO:0007669"/>
    <property type="project" value="UniProtKB-KW"/>
</dbReference>
<evidence type="ECO:0000256" key="3">
    <source>
        <dbReference type="ARBA" id="ARBA00022664"/>
    </source>
</evidence>
<evidence type="ECO:0000256" key="2">
    <source>
        <dbReference type="ARBA" id="ARBA00005572"/>
    </source>
</evidence>
<evidence type="ECO:0000256" key="5">
    <source>
        <dbReference type="ARBA" id="ARBA00022884"/>
    </source>
</evidence>
<proteinExistence type="inferred from homology"/>
<dbReference type="PROSITE" id="PS51358">
    <property type="entry name" value="NOP"/>
    <property type="match status" value="1"/>
</dbReference>
<organism evidence="11 12">
    <name type="scientific">Verticillium longisporum</name>
    <name type="common">Verticillium dahliae var. longisporum</name>
    <dbReference type="NCBI Taxonomy" id="100787"/>
    <lineage>
        <taxon>Eukaryota</taxon>
        <taxon>Fungi</taxon>
        <taxon>Dikarya</taxon>
        <taxon>Ascomycota</taxon>
        <taxon>Pezizomycotina</taxon>
        <taxon>Sordariomycetes</taxon>
        <taxon>Hypocreomycetidae</taxon>
        <taxon>Glomerellales</taxon>
        <taxon>Plectosphaerellaceae</taxon>
        <taxon>Verticillium</taxon>
    </lineage>
</organism>
<dbReference type="Gene3D" id="1.10.246.90">
    <property type="entry name" value="Nop domain"/>
    <property type="match status" value="2"/>
</dbReference>
<feature type="compositionally biased region" description="Basic residues" evidence="9">
    <location>
        <begin position="458"/>
        <end position="468"/>
    </location>
</feature>
<dbReference type="InterPro" id="IPR036070">
    <property type="entry name" value="Nop_dom_sf"/>
</dbReference>
<keyword evidence="8" id="KW-0687">Ribonucleoprotein</keyword>
<feature type="compositionally biased region" description="Acidic residues" evidence="9">
    <location>
        <begin position="8"/>
        <end position="29"/>
    </location>
</feature>
<dbReference type="GO" id="GO:0071011">
    <property type="term" value="C:precatalytic spliceosome"/>
    <property type="evidence" value="ECO:0007669"/>
    <property type="project" value="TreeGrafter"/>
</dbReference>
<protein>
    <recommendedName>
        <fullName evidence="10">Nop domain-containing protein</fullName>
    </recommendedName>
</protein>
<dbReference type="Proteomes" id="UP000045706">
    <property type="component" value="Unassembled WGS sequence"/>
</dbReference>
<dbReference type="GO" id="GO:0000244">
    <property type="term" value="P:spliceosomal tri-snRNP complex assembly"/>
    <property type="evidence" value="ECO:0007669"/>
    <property type="project" value="InterPro"/>
</dbReference>
<evidence type="ECO:0000256" key="9">
    <source>
        <dbReference type="SAM" id="MobiDB-lite"/>
    </source>
</evidence>
<gene>
    <name evidence="11" type="ORF">BN1723_001053</name>
</gene>
<dbReference type="PANTHER" id="PTHR13904:SF0">
    <property type="entry name" value="U4_U6 SMALL NUCLEAR RIBONUCLEOPROTEIN PRP31"/>
    <property type="match status" value="1"/>
</dbReference>
<dbReference type="InterPro" id="IPR042239">
    <property type="entry name" value="Nop_C"/>
</dbReference>
<dbReference type="EMBL" id="CVQI01035050">
    <property type="protein sequence ID" value="CRK45710.1"/>
    <property type="molecule type" value="Genomic_DNA"/>
</dbReference>
<evidence type="ECO:0000256" key="1">
    <source>
        <dbReference type="ARBA" id="ARBA00004123"/>
    </source>
</evidence>
<keyword evidence="3" id="KW-0507">mRNA processing</keyword>
<evidence type="ECO:0000313" key="11">
    <source>
        <dbReference type="EMBL" id="CRK45710.1"/>
    </source>
</evidence>
<keyword evidence="7" id="KW-0539">Nucleus</keyword>
<name>A0A0G4NH25_VERLO</name>
<feature type="region of interest" description="Disordered" evidence="9">
    <location>
        <begin position="437"/>
        <end position="474"/>
    </location>
</feature>
<evidence type="ECO:0000256" key="8">
    <source>
        <dbReference type="ARBA" id="ARBA00023274"/>
    </source>
</evidence>
<comment type="similarity">
    <text evidence="2">Belongs to the PRP31 family.</text>
</comment>
<keyword evidence="4" id="KW-0747">Spliceosome</keyword>
<dbReference type="PANTHER" id="PTHR13904">
    <property type="entry name" value="PRE-MRNA SPLICING FACTOR PRP31"/>
    <property type="match status" value="1"/>
</dbReference>
<dbReference type="InterPro" id="IPR002687">
    <property type="entry name" value="Nop_dom"/>
</dbReference>
<dbReference type="InterPro" id="IPR019175">
    <property type="entry name" value="Prp31_C"/>
</dbReference>
<dbReference type="SUPFAM" id="SSF89124">
    <property type="entry name" value="Nop domain"/>
    <property type="match status" value="2"/>
</dbReference>
<dbReference type="Pfam" id="PF01798">
    <property type="entry name" value="Nop"/>
    <property type="match status" value="2"/>
</dbReference>
<evidence type="ECO:0000259" key="10">
    <source>
        <dbReference type="PROSITE" id="PS51358"/>
    </source>
</evidence>
<dbReference type="GO" id="GO:0005687">
    <property type="term" value="C:U4 snRNP"/>
    <property type="evidence" value="ECO:0007669"/>
    <property type="project" value="TreeGrafter"/>
</dbReference>
<evidence type="ECO:0000256" key="6">
    <source>
        <dbReference type="ARBA" id="ARBA00023187"/>
    </source>
</evidence>
<evidence type="ECO:0000313" key="12">
    <source>
        <dbReference type="Proteomes" id="UP000045706"/>
    </source>
</evidence>
<feature type="compositionally biased region" description="Acidic residues" evidence="9">
    <location>
        <begin position="49"/>
        <end position="64"/>
    </location>
</feature>
<dbReference type="InterPro" id="IPR012976">
    <property type="entry name" value="NOSIC"/>
</dbReference>
<reference evidence="12" key="1">
    <citation type="submission" date="2015-05" db="EMBL/GenBank/DDBJ databases">
        <authorList>
            <person name="Fogelqvist Johan"/>
        </authorList>
    </citation>
    <scope>NUCLEOTIDE SEQUENCE [LARGE SCALE GENOMIC DNA]</scope>
</reference>
<dbReference type="Gene3D" id="1.10.287.4070">
    <property type="match status" value="1"/>
</dbReference>
<feature type="region of interest" description="Disordered" evidence="9">
    <location>
        <begin position="1"/>
        <end position="80"/>
    </location>
</feature>
<feature type="domain" description="Nop" evidence="10">
    <location>
        <begin position="272"/>
        <end position="440"/>
    </location>
</feature>
<sequence>MSTLADELLQDFEDSGSENENEERQDDELGVAPSASSGLLGNGNGLNDMDVDDADDAEDDDEEMNGIPRSASDAVEDAEDAKAKVEKMQLGAVDDVRSVASLMQTLEPVLEKIAQYQSQPAASRVIGNIEDHPEYHLLTQSNSLSTLIDGEIILVHKYIRDHYSIRFPELETLITNPVEYAKVVSILGNGPLDSENIKALQTSTDNPLKSTLKSVLDGPSLMIVTVEATTSKGREMSADELARVFRAAAMVLSLEKAKKTLTDYVQSRMNLFAPNLTVLIGSLTAAQLLNAAGGLTGLSKTPACNIAAWGSKKGAGAAGMATNIGIRQQGFLYHSSIVQGIPNDLKKQAMRIVSAKLVLAARGAGAAGMATNIGIRQQGFLYHSSIVQGIPNDLKKQAMRIVSAKLVLAARVDRIHSSPDGATGEELKSACLERLEKLTEPPPNKGARALPAPDEKLSRKRGGRRARKAKEATAMTELRKAQNRMAFGKEEREVGYGTGEGTVGMGMIGQGSEGKIRNLQVDQRTRAKLSAKNKGWGAASSLGGAASSFRGFGQAGASSMDLRGKGLRTSGVGSSLGGTGTGVASSLAFTPVQGLELVDPKMQAELSRKRKAEEDRWFKGGTFTQVGGADTSGGGFKKPGQPPSKKVNTGAGMMAPPPPRKT</sequence>
<keyword evidence="5" id="KW-0694">RNA-binding</keyword>
<dbReference type="InterPro" id="IPR027105">
    <property type="entry name" value="Prp31"/>
</dbReference>
<keyword evidence="6" id="KW-0508">mRNA splicing</keyword>
<dbReference type="FunFam" id="1.10.287.4070:FF:000003">
    <property type="entry name" value="U4/U6 small nuclear ribonucleoprotein PRP31"/>
    <property type="match status" value="1"/>
</dbReference>
<dbReference type="GO" id="GO:0046540">
    <property type="term" value="C:U4/U6 x U5 tri-snRNP complex"/>
    <property type="evidence" value="ECO:0007669"/>
    <property type="project" value="InterPro"/>
</dbReference>
<evidence type="ECO:0000256" key="7">
    <source>
        <dbReference type="ARBA" id="ARBA00023242"/>
    </source>
</evidence>
<dbReference type="SMART" id="SM00931">
    <property type="entry name" value="NOSIC"/>
    <property type="match status" value="1"/>
</dbReference>
<evidence type="ECO:0000256" key="4">
    <source>
        <dbReference type="ARBA" id="ARBA00022728"/>
    </source>
</evidence>
<comment type="subcellular location">
    <subcellularLocation>
        <location evidence="1">Nucleus</location>
    </subcellularLocation>
</comment>